<evidence type="ECO:0000256" key="3">
    <source>
        <dbReference type="ARBA" id="ARBA00009316"/>
    </source>
</evidence>
<dbReference type="PANTHER" id="PTHR23162:SF7">
    <property type="entry name" value="PROTEIN BCAP"/>
    <property type="match status" value="1"/>
</dbReference>
<evidence type="ECO:0000256" key="5">
    <source>
        <dbReference type="ARBA" id="ARBA00023054"/>
    </source>
</evidence>
<keyword evidence="4" id="KW-0963">Cytoplasm</keyword>
<keyword evidence="5 8" id="KW-0175">Coiled coil</keyword>
<evidence type="ECO:0000256" key="6">
    <source>
        <dbReference type="ARBA" id="ARBA00023212"/>
    </source>
</evidence>
<sequence>MLQRFHEVAALPSCYFLFSPSALTSRVVPSRPLESRGGLMQGPPGQRSPLLGGAGAAAISSQSFLAYEAFLKIDSWTREESIGMPVPLFQPEKSDPSCFKNQGQTFHPDFFQFSACLEKELPAPDPDSFIGFMDKPEKHENLSEELSSHHSSKTQENHQPWSSSENEVNWLKQDALNEETELEKKLEEAELAANSVVSLIPLFKDSLAGFNENMSSSVEILMAKLADNESENNALKKKVLEKEDYIQELSSFIQKEKANTLKTSQLSHSVKSVQSHLQLQIQKKEAENDQLKSHIKSLKAKIVEWKLQLKTYEQQLVTLKQTNEQKKIALKKATKVCKERADSYMASIEGLTSQITDREARLSEALSASLAWKSHYEKAVEEKTDLEVQVETLKKKIMNLLEEQNKKEDPGRNSSKDFLKKLHSSELENENILLENEKLKIMLAALEEKVISVENERLELQDVEKKQKALVEVYKAQVQKLQKAVEDVKNRYEKLVSEKKLITQTKKSTLEEVRDQMESHSKELEHVHSLLEGAELELRDCQERLIYCKGKFTDQSQTVQDLQSQIDDNQSLLKTFSLEEENSPKSKCENLKQKLEMMDAENEKLERKVASQEEYLKKNKFKFKEKSAEYNALARQLEVALEEGKQKVSEEIEKMTSREQALQIKILDLESELRKKNEEQNQLVSIFSTREQHQEICLKEIQHNLEKTENQNDGILNYVQFLKNSYVSIFG</sequence>
<dbReference type="GO" id="GO:1902018">
    <property type="term" value="P:negative regulation of cilium assembly"/>
    <property type="evidence" value="ECO:0000318"/>
    <property type="project" value="GO_Central"/>
</dbReference>
<protein>
    <submittedName>
        <fullName evidence="10">Outer dense fiber of sperm tails 2 like</fullName>
    </submittedName>
</protein>
<dbReference type="Bgee" id="ENSMODG00000000056">
    <property type="expression patterns" value="Expressed in ovary and 21 other cell types or tissues"/>
</dbReference>
<dbReference type="Ensembl" id="ENSMODT00000000065.4">
    <property type="protein sequence ID" value="ENSMODP00000000063.4"/>
    <property type="gene ID" value="ENSMODG00000000056.5"/>
</dbReference>
<dbReference type="GeneTree" id="ENSGT00530000063497"/>
<feature type="compositionally biased region" description="Basic and acidic residues" evidence="9">
    <location>
        <begin position="139"/>
        <end position="156"/>
    </location>
</feature>
<name>F6RDM8_MONDO</name>
<dbReference type="GO" id="GO:0005813">
    <property type="term" value="C:centrosome"/>
    <property type="evidence" value="ECO:0000318"/>
    <property type="project" value="GO_Central"/>
</dbReference>
<feature type="compositionally biased region" description="Polar residues" evidence="9">
    <location>
        <begin position="157"/>
        <end position="166"/>
    </location>
</feature>
<dbReference type="GO" id="GO:0036064">
    <property type="term" value="C:ciliary basal body"/>
    <property type="evidence" value="ECO:0000318"/>
    <property type="project" value="GO_Central"/>
</dbReference>
<dbReference type="GO" id="GO:0005814">
    <property type="term" value="C:centriole"/>
    <property type="evidence" value="ECO:0007669"/>
    <property type="project" value="UniProtKB-SubCell"/>
</dbReference>
<dbReference type="OMA" id="RSEKTCA"/>
<dbReference type="InterPro" id="IPR026099">
    <property type="entry name" value="Odf2-rel"/>
</dbReference>
<dbReference type="Proteomes" id="UP000002280">
    <property type="component" value="Chromosome 2"/>
</dbReference>
<evidence type="ECO:0000256" key="9">
    <source>
        <dbReference type="SAM" id="MobiDB-lite"/>
    </source>
</evidence>
<dbReference type="eggNOG" id="ENOG502R83P">
    <property type="taxonomic scope" value="Eukaryota"/>
</dbReference>
<accession>F6RDM8</accession>
<feature type="coiled-coil region" evidence="8">
    <location>
        <begin position="588"/>
        <end position="718"/>
    </location>
</feature>
<proteinExistence type="inferred from homology"/>
<reference evidence="10" key="2">
    <citation type="submission" date="2025-08" db="UniProtKB">
        <authorList>
            <consortium name="Ensembl"/>
        </authorList>
    </citation>
    <scope>IDENTIFICATION</scope>
</reference>
<evidence type="ECO:0000256" key="8">
    <source>
        <dbReference type="SAM" id="Coils"/>
    </source>
</evidence>
<comment type="subcellular location">
    <subcellularLocation>
        <location evidence="2">Cell projection</location>
        <location evidence="2">Cilium</location>
    </subcellularLocation>
    <subcellularLocation>
        <location evidence="1">Cytoplasm</location>
        <location evidence="1">Cytoskeleton</location>
        <location evidence="1">Microtubule organizing center</location>
        <location evidence="1">Centrosome</location>
        <location evidence="1">Centriole</location>
    </subcellularLocation>
</comment>
<evidence type="ECO:0000256" key="1">
    <source>
        <dbReference type="ARBA" id="ARBA00004114"/>
    </source>
</evidence>
<evidence type="ECO:0000256" key="4">
    <source>
        <dbReference type="ARBA" id="ARBA00022490"/>
    </source>
</evidence>
<dbReference type="AlphaFoldDB" id="F6RDM8"/>
<reference evidence="10 11" key="1">
    <citation type="journal article" date="2007" name="Nature">
        <title>Genome of the marsupial Monodelphis domestica reveals innovation in non-coding sequences.</title>
        <authorList>
            <person name="Mikkelsen T.S."/>
            <person name="Wakefield M.J."/>
            <person name="Aken B."/>
            <person name="Amemiya C.T."/>
            <person name="Chang J.L."/>
            <person name="Duke S."/>
            <person name="Garber M."/>
            <person name="Gentles A.J."/>
            <person name="Goodstadt L."/>
            <person name="Heger A."/>
            <person name="Jurka J."/>
            <person name="Kamal M."/>
            <person name="Mauceli E."/>
            <person name="Searle S.M."/>
            <person name="Sharpe T."/>
            <person name="Baker M.L."/>
            <person name="Batzer M.A."/>
            <person name="Benos P.V."/>
            <person name="Belov K."/>
            <person name="Clamp M."/>
            <person name="Cook A."/>
            <person name="Cuff J."/>
            <person name="Das R."/>
            <person name="Davidow L."/>
            <person name="Deakin J.E."/>
            <person name="Fazzari M.J."/>
            <person name="Glass J.L."/>
            <person name="Grabherr M."/>
            <person name="Greally J.M."/>
            <person name="Gu W."/>
            <person name="Hore T.A."/>
            <person name="Huttley G.A."/>
            <person name="Kleber M."/>
            <person name="Jirtle R.L."/>
            <person name="Koina E."/>
            <person name="Lee J.T."/>
            <person name="Mahony S."/>
            <person name="Marra M.A."/>
            <person name="Miller R.D."/>
            <person name="Nicholls R.D."/>
            <person name="Oda M."/>
            <person name="Papenfuss A.T."/>
            <person name="Parra Z.E."/>
            <person name="Pollock D.D."/>
            <person name="Ray D.A."/>
            <person name="Schein J.E."/>
            <person name="Speed T.P."/>
            <person name="Thompson K."/>
            <person name="VandeBerg J.L."/>
            <person name="Wade C.M."/>
            <person name="Walker J.A."/>
            <person name="Waters P.D."/>
            <person name="Webber C."/>
            <person name="Weidman J.R."/>
            <person name="Xie X."/>
            <person name="Zody M.C."/>
            <person name="Baldwin J."/>
            <person name="Abdouelleil A."/>
            <person name="Abdulkadir J."/>
            <person name="Abebe A."/>
            <person name="Abera B."/>
            <person name="Abreu J."/>
            <person name="Acer S.C."/>
            <person name="Aftuck L."/>
            <person name="Alexander A."/>
            <person name="An P."/>
            <person name="Anderson E."/>
            <person name="Anderson S."/>
            <person name="Arachi H."/>
            <person name="Azer M."/>
            <person name="Bachantsang P."/>
            <person name="Barry A."/>
            <person name="Bayul T."/>
            <person name="Berlin A."/>
            <person name="Bessette D."/>
            <person name="Bloom T."/>
            <person name="Bloom T."/>
            <person name="Boguslavskiy L."/>
            <person name="Bonnet C."/>
            <person name="Boukhgalter B."/>
            <person name="Bourzgui I."/>
            <person name="Brown A."/>
            <person name="Cahill P."/>
            <person name="Channer S."/>
            <person name="Cheshatsang Y."/>
            <person name="Chuda L."/>
            <person name="Citroen M."/>
            <person name="Collymore A."/>
            <person name="Cooke P."/>
            <person name="Costello M."/>
            <person name="D'Aco K."/>
            <person name="Daza R."/>
            <person name="De Haan G."/>
            <person name="DeGray S."/>
            <person name="DeMaso C."/>
            <person name="Dhargay N."/>
            <person name="Dooley K."/>
            <person name="Dooley E."/>
            <person name="Doricent M."/>
            <person name="Dorje P."/>
            <person name="Dorjee K."/>
            <person name="Dupes A."/>
            <person name="Elong R."/>
            <person name="Falk J."/>
            <person name="Farina A."/>
            <person name="Faro S."/>
            <person name="Ferguson D."/>
            <person name="Fisher S."/>
            <person name="Foley C.D."/>
            <person name="Franke A."/>
            <person name="Friedrich D."/>
            <person name="Gadbois L."/>
            <person name="Gearin G."/>
            <person name="Gearin C.R."/>
            <person name="Giannoukos G."/>
            <person name="Goode T."/>
            <person name="Graham J."/>
            <person name="Grandbois E."/>
            <person name="Grewal S."/>
            <person name="Gyaltsen K."/>
            <person name="Hafez N."/>
            <person name="Hagos B."/>
            <person name="Hall J."/>
            <person name="Henson C."/>
            <person name="Hollinger A."/>
            <person name="Honan T."/>
            <person name="Huard M.D."/>
            <person name="Hughes L."/>
            <person name="Hurhula B."/>
            <person name="Husby M.E."/>
            <person name="Kamat A."/>
            <person name="Kanga B."/>
            <person name="Kashin S."/>
            <person name="Khazanovich D."/>
            <person name="Kisner P."/>
            <person name="Lance K."/>
            <person name="Lara M."/>
            <person name="Lee W."/>
            <person name="Lennon N."/>
            <person name="Letendre F."/>
            <person name="LeVine R."/>
            <person name="Lipovsky A."/>
            <person name="Liu X."/>
            <person name="Liu J."/>
            <person name="Liu S."/>
            <person name="Lokyitsang T."/>
            <person name="Lokyitsang Y."/>
            <person name="Lubonja R."/>
            <person name="Lui A."/>
            <person name="MacDonald P."/>
            <person name="Magnisalis V."/>
            <person name="Maru K."/>
            <person name="Matthews C."/>
            <person name="McCusker W."/>
            <person name="McDonough S."/>
            <person name="Mehta T."/>
            <person name="Meldrim J."/>
            <person name="Meneus L."/>
            <person name="Mihai O."/>
            <person name="Mihalev A."/>
            <person name="Mihova T."/>
            <person name="Mittelman R."/>
            <person name="Mlenga V."/>
            <person name="Montmayeur A."/>
            <person name="Mulrain L."/>
            <person name="Navidi A."/>
            <person name="Naylor J."/>
            <person name="Negash T."/>
            <person name="Nguyen T."/>
            <person name="Nguyen N."/>
            <person name="Nicol R."/>
            <person name="Norbu C."/>
            <person name="Norbu N."/>
            <person name="Novod N."/>
            <person name="O'Neill B."/>
            <person name="Osman S."/>
            <person name="Markiewicz E."/>
            <person name="Oyono O.L."/>
            <person name="Patti C."/>
            <person name="Phunkhang P."/>
            <person name="Pierre F."/>
            <person name="Priest M."/>
            <person name="Raghuraman S."/>
            <person name="Rege F."/>
            <person name="Reyes R."/>
            <person name="Rise C."/>
            <person name="Rogov P."/>
            <person name="Ross K."/>
            <person name="Ryan E."/>
            <person name="Settipalli S."/>
            <person name="Shea T."/>
            <person name="Sherpa N."/>
            <person name="Shi L."/>
            <person name="Shih D."/>
            <person name="Sparrow T."/>
            <person name="Spaulding J."/>
            <person name="Stalker J."/>
            <person name="Stange-Thomann N."/>
            <person name="Stavropoulos S."/>
            <person name="Stone C."/>
            <person name="Strader C."/>
            <person name="Tesfaye S."/>
            <person name="Thomson T."/>
            <person name="Thoulutsang Y."/>
            <person name="Thoulutsang D."/>
            <person name="Topham K."/>
            <person name="Topping I."/>
            <person name="Tsamla T."/>
            <person name="Vassiliev H."/>
            <person name="Vo A."/>
            <person name="Wangchuk T."/>
            <person name="Wangdi T."/>
            <person name="Weiand M."/>
            <person name="Wilkinson J."/>
            <person name="Wilson A."/>
            <person name="Yadav S."/>
            <person name="Young G."/>
            <person name="Yu Q."/>
            <person name="Zembek L."/>
            <person name="Zhong D."/>
            <person name="Zimmer A."/>
            <person name="Zwirko Z."/>
            <person name="Jaffe D.B."/>
            <person name="Alvarez P."/>
            <person name="Brockman W."/>
            <person name="Butler J."/>
            <person name="Chin C."/>
            <person name="Gnerre S."/>
            <person name="MacCallum I."/>
            <person name="Graves J.A."/>
            <person name="Ponting C.P."/>
            <person name="Breen M."/>
            <person name="Samollow P.B."/>
            <person name="Lander E.S."/>
            <person name="Lindblad-Toh K."/>
        </authorList>
    </citation>
    <scope>NUCLEOTIDE SEQUENCE [LARGE SCALE GENOMIC DNA]</scope>
</reference>
<evidence type="ECO:0000313" key="11">
    <source>
        <dbReference type="Proteomes" id="UP000002280"/>
    </source>
</evidence>
<organism evidence="10 11">
    <name type="scientific">Monodelphis domestica</name>
    <name type="common">Gray short-tailed opossum</name>
    <dbReference type="NCBI Taxonomy" id="13616"/>
    <lineage>
        <taxon>Eukaryota</taxon>
        <taxon>Metazoa</taxon>
        <taxon>Chordata</taxon>
        <taxon>Craniata</taxon>
        <taxon>Vertebrata</taxon>
        <taxon>Euteleostomi</taxon>
        <taxon>Mammalia</taxon>
        <taxon>Metatheria</taxon>
        <taxon>Didelphimorphia</taxon>
        <taxon>Didelphidae</taxon>
        <taxon>Monodelphis</taxon>
    </lineage>
</organism>
<evidence type="ECO:0000313" key="10">
    <source>
        <dbReference type="Ensembl" id="ENSMODP00000000063.4"/>
    </source>
</evidence>
<dbReference type="STRING" id="13616.ENSMODP00000000063"/>
<dbReference type="InParanoid" id="F6RDM8"/>
<feature type="coiled-coil region" evidence="8">
    <location>
        <begin position="429"/>
        <end position="544"/>
    </location>
</feature>
<dbReference type="FunCoup" id="F6RDM8">
    <property type="interactions" value="155"/>
</dbReference>
<evidence type="ECO:0000256" key="2">
    <source>
        <dbReference type="ARBA" id="ARBA00004138"/>
    </source>
</evidence>
<keyword evidence="6" id="KW-0206">Cytoskeleton</keyword>
<dbReference type="PANTHER" id="PTHR23162">
    <property type="entry name" value="OUTER DENSE FIBER OF SPERM TAILS 2"/>
    <property type="match status" value="1"/>
</dbReference>
<comment type="similarity">
    <text evidence="3">Belongs to the ODF2 family.</text>
</comment>
<feature type="coiled-coil region" evidence="8">
    <location>
        <begin position="376"/>
        <end position="403"/>
    </location>
</feature>
<dbReference type="HOGENOM" id="CLU_018326_1_0_1"/>
<keyword evidence="11" id="KW-1185">Reference proteome</keyword>
<feature type="region of interest" description="Disordered" evidence="9">
    <location>
        <begin position="139"/>
        <end position="166"/>
    </location>
</feature>
<evidence type="ECO:0000256" key="7">
    <source>
        <dbReference type="ARBA" id="ARBA00023273"/>
    </source>
</evidence>
<reference evidence="10" key="3">
    <citation type="submission" date="2025-09" db="UniProtKB">
        <authorList>
            <consortium name="Ensembl"/>
        </authorList>
    </citation>
    <scope>IDENTIFICATION</scope>
</reference>
<keyword evidence="7" id="KW-0966">Cell projection</keyword>
<feature type="coiled-coil region" evidence="8">
    <location>
        <begin position="274"/>
        <end position="329"/>
    </location>
</feature>